<evidence type="ECO:0000259" key="1">
    <source>
        <dbReference type="Pfam" id="PF01575"/>
    </source>
</evidence>
<dbReference type="InterPro" id="IPR002539">
    <property type="entry name" value="MaoC-like_dom"/>
</dbReference>
<dbReference type="PANTHER" id="PTHR43664:SF1">
    <property type="entry name" value="BETA-METHYLMALYL-COA DEHYDRATASE"/>
    <property type="match status" value="1"/>
</dbReference>
<protein>
    <submittedName>
        <fullName evidence="2">Acyl dehydratase</fullName>
    </submittedName>
</protein>
<accession>A0A239KU84</accession>
<dbReference type="Pfam" id="PF01575">
    <property type="entry name" value="MaoC_dehydratas"/>
    <property type="match status" value="1"/>
</dbReference>
<dbReference type="InterPro" id="IPR029069">
    <property type="entry name" value="HotDog_dom_sf"/>
</dbReference>
<gene>
    <name evidence="2" type="ORF">SAMN04488078_107010</name>
</gene>
<sequence>MSGRVLGPGRYGLAALAEGDVIETARREVTVEMIDEFAALTGDHFEIHMDAAAARSHGFADRVAHGLLVLSLIDGLKNQAPAQFEAIASLGWDWGFAAPVLAGDSIAATITVTELRTTSAGTRGIITLGFEVTNQRGETVQRGVNRLMIYT</sequence>
<proteinExistence type="predicted"/>
<dbReference type="EMBL" id="FZON01000070">
    <property type="protein sequence ID" value="SNT20794.1"/>
    <property type="molecule type" value="Genomic_DNA"/>
</dbReference>
<dbReference type="PANTHER" id="PTHR43664">
    <property type="entry name" value="MONOAMINE OXIDASE-RELATED"/>
    <property type="match status" value="1"/>
</dbReference>
<name>A0A239KU84_9RHOB</name>
<dbReference type="Proteomes" id="UP000198440">
    <property type="component" value="Unassembled WGS sequence"/>
</dbReference>
<feature type="domain" description="MaoC-like" evidence="1">
    <location>
        <begin position="20"/>
        <end position="118"/>
    </location>
</feature>
<dbReference type="AlphaFoldDB" id="A0A239KU84"/>
<dbReference type="Gene3D" id="3.10.129.10">
    <property type="entry name" value="Hotdog Thioesterase"/>
    <property type="match status" value="1"/>
</dbReference>
<dbReference type="InterPro" id="IPR052342">
    <property type="entry name" value="MCH/BMMD"/>
</dbReference>
<reference evidence="2 3" key="1">
    <citation type="submission" date="2017-06" db="EMBL/GenBank/DDBJ databases">
        <authorList>
            <person name="Kim H.J."/>
            <person name="Triplett B.A."/>
        </authorList>
    </citation>
    <scope>NUCLEOTIDE SEQUENCE [LARGE SCALE GENOMIC DNA]</scope>
    <source>
        <strain evidence="2 3">DSM 11445</strain>
    </source>
</reference>
<evidence type="ECO:0000313" key="3">
    <source>
        <dbReference type="Proteomes" id="UP000198440"/>
    </source>
</evidence>
<organism evidence="2 3">
    <name type="scientific">Antarctobacter heliothermus</name>
    <dbReference type="NCBI Taxonomy" id="74033"/>
    <lineage>
        <taxon>Bacteria</taxon>
        <taxon>Pseudomonadati</taxon>
        <taxon>Pseudomonadota</taxon>
        <taxon>Alphaproteobacteria</taxon>
        <taxon>Rhodobacterales</taxon>
        <taxon>Roseobacteraceae</taxon>
        <taxon>Antarctobacter</taxon>
    </lineage>
</organism>
<dbReference type="RefSeq" id="WP_245823342.1">
    <property type="nucleotide sequence ID" value="NZ_FZON01000070.1"/>
</dbReference>
<dbReference type="SUPFAM" id="SSF54637">
    <property type="entry name" value="Thioesterase/thiol ester dehydrase-isomerase"/>
    <property type="match status" value="1"/>
</dbReference>
<evidence type="ECO:0000313" key="2">
    <source>
        <dbReference type="EMBL" id="SNT20794.1"/>
    </source>
</evidence>